<proteinExistence type="predicted"/>
<name>J9F8N0_9ZZZZ</name>
<reference evidence="1" key="1">
    <citation type="journal article" date="2012" name="PLoS ONE">
        <title>Gene sets for utilization of primary and secondary nutrition supplies in the distal gut of endangered iberian lynx.</title>
        <authorList>
            <person name="Alcaide M."/>
            <person name="Messina E."/>
            <person name="Richter M."/>
            <person name="Bargiela R."/>
            <person name="Peplies J."/>
            <person name="Huws S.A."/>
            <person name="Newbold C.J."/>
            <person name="Golyshin P.N."/>
            <person name="Simon M.A."/>
            <person name="Lopez G."/>
            <person name="Yakimov M.M."/>
            <person name="Ferrer M."/>
        </authorList>
    </citation>
    <scope>NUCLEOTIDE SEQUENCE</scope>
</reference>
<protein>
    <submittedName>
        <fullName evidence="1">Uncharacterized protein</fullName>
    </submittedName>
</protein>
<dbReference type="EMBL" id="AMCI01008599">
    <property type="protein sequence ID" value="EJW90803.1"/>
    <property type="molecule type" value="Genomic_DNA"/>
</dbReference>
<feature type="non-terminal residue" evidence="1">
    <location>
        <position position="1"/>
    </location>
</feature>
<accession>J9F8N0</accession>
<dbReference type="AlphaFoldDB" id="J9F8N0"/>
<evidence type="ECO:0000313" key="1">
    <source>
        <dbReference type="EMBL" id="EJW90803.1"/>
    </source>
</evidence>
<comment type="caution">
    <text evidence="1">The sequence shown here is derived from an EMBL/GenBank/DDBJ whole genome shotgun (WGS) entry which is preliminary data.</text>
</comment>
<organism evidence="1">
    <name type="scientific">gut metagenome</name>
    <dbReference type="NCBI Taxonomy" id="749906"/>
    <lineage>
        <taxon>unclassified sequences</taxon>
        <taxon>metagenomes</taxon>
        <taxon>organismal metagenomes</taxon>
    </lineage>
</organism>
<sequence>HPRMRYYGCVIRLTENKNKFLFIETIVSGLIQIL</sequence>
<gene>
    <name evidence="1" type="ORF">EVA_21093</name>
</gene>